<dbReference type="Pfam" id="PF01965">
    <property type="entry name" value="DJ-1_PfpI"/>
    <property type="match status" value="1"/>
</dbReference>
<name>A0A439D6N2_9PEZI</name>
<dbReference type="InterPro" id="IPR029062">
    <property type="entry name" value="Class_I_gatase-like"/>
</dbReference>
<dbReference type="Proteomes" id="UP000286045">
    <property type="component" value="Unassembled WGS sequence"/>
</dbReference>
<dbReference type="Gene3D" id="3.40.50.880">
    <property type="match status" value="1"/>
</dbReference>
<evidence type="ECO:0000259" key="2">
    <source>
        <dbReference type="Pfam" id="PF01965"/>
    </source>
</evidence>
<proteinExistence type="predicted"/>
<accession>A0A439D6N2</accession>
<dbReference type="SUPFAM" id="SSF52317">
    <property type="entry name" value="Class I glutamine amidotransferase-like"/>
    <property type="match status" value="1"/>
</dbReference>
<feature type="domain" description="DJ-1/PfpI" evidence="2">
    <location>
        <begin position="11"/>
        <end position="177"/>
    </location>
</feature>
<protein>
    <recommendedName>
        <fullName evidence="2">DJ-1/PfpI domain-containing protein</fullName>
    </recommendedName>
</protein>
<reference evidence="3 4" key="1">
    <citation type="submission" date="2018-12" db="EMBL/GenBank/DDBJ databases">
        <title>Draft genome sequence of Xylaria grammica IHI A82.</title>
        <authorList>
            <person name="Buettner E."/>
            <person name="Kellner H."/>
        </authorList>
    </citation>
    <scope>NUCLEOTIDE SEQUENCE [LARGE SCALE GENOMIC DNA]</scope>
    <source>
        <strain evidence="3 4">IHI A82</strain>
    </source>
</reference>
<organism evidence="3 4">
    <name type="scientific">Xylaria grammica</name>
    <dbReference type="NCBI Taxonomy" id="363999"/>
    <lineage>
        <taxon>Eukaryota</taxon>
        <taxon>Fungi</taxon>
        <taxon>Dikarya</taxon>
        <taxon>Ascomycota</taxon>
        <taxon>Pezizomycotina</taxon>
        <taxon>Sordariomycetes</taxon>
        <taxon>Xylariomycetidae</taxon>
        <taxon>Xylariales</taxon>
        <taxon>Xylariaceae</taxon>
        <taxon>Xylaria</taxon>
    </lineage>
</organism>
<gene>
    <name evidence="3" type="ORF">EKO27_g5068</name>
</gene>
<dbReference type="InterPro" id="IPR002818">
    <property type="entry name" value="DJ-1/PfpI"/>
</dbReference>
<dbReference type="InterPro" id="IPR052158">
    <property type="entry name" value="INH-QAR"/>
</dbReference>
<dbReference type="AlphaFoldDB" id="A0A439D6N2"/>
<feature type="region of interest" description="Disordered" evidence="1">
    <location>
        <begin position="194"/>
        <end position="221"/>
    </location>
</feature>
<comment type="caution">
    <text evidence="3">The sequence shown here is derived from an EMBL/GenBank/DDBJ whole genome shotgun (WGS) entry which is preliminary data.</text>
</comment>
<evidence type="ECO:0000313" key="4">
    <source>
        <dbReference type="Proteomes" id="UP000286045"/>
    </source>
</evidence>
<keyword evidence="4" id="KW-1185">Reference proteome</keyword>
<evidence type="ECO:0000313" key="3">
    <source>
        <dbReference type="EMBL" id="RWA10059.1"/>
    </source>
</evidence>
<sequence length="288" mass="31279">MANKASNEPVEVLFALQDKFNLTDLAAPLEALTTALHDKNDETTKAFDITIVGAEPKVMSEQGVVIGSQIAYKEAYERLSEFDVLVVVGGNSEGVLKGKTEPLSIISAFAELQKNDSSRERTLMSVCTGSLFLAEQGILSGLSATTHPDYMTKFEILCSTAAQRNLQERTDVVEDARYVVNNLRFDLGDEDENPYIRRKSDGTDRRPSNARKGSISFSSSNARRESIARRAAMRLGGLRVITSGGVCAGLDAALYLVSILVDDGAANEVARVMQHEWIKGTVVDGLDV</sequence>
<dbReference type="PANTHER" id="PTHR43130">
    <property type="entry name" value="ARAC-FAMILY TRANSCRIPTIONAL REGULATOR"/>
    <property type="match status" value="1"/>
</dbReference>
<dbReference type="STRING" id="363999.A0A439D6N2"/>
<evidence type="ECO:0000256" key="1">
    <source>
        <dbReference type="SAM" id="MobiDB-lite"/>
    </source>
</evidence>
<feature type="compositionally biased region" description="Basic and acidic residues" evidence="1">
    <location>
        <begin position="194"/>
        <end position="207"/>
    </location>
</feature>
<dbReference type="PANTHER" id="PTHR43130:SF3">
    <property type="entry name" value="HTH-TYPE TRANSCRIPTIONAL REGULATOR RV1931C"/>
    <property type="match status" value="1"/>
</dbReference>
<dbReference type="EMBL" id="RYZI01000129">
    <property type="protein sequence ID" value="RWA10059.1"/>
    <property type="molecule type" value="Genomic_DNA"/>
</dbReference>